<name>A0A6A7ZY40_RHIML</name>
<protein>
    <recommendedName>
        <fullName evidence="3">Secreted protein</fullName>
    </recommendedName>
</protein>
<evidence type="ECO:0008006" key="3">
    <source>
        <dbReference type="Google" id="ProtNLM"/>
    </source>
</evidence>
<keyword evidence="1" id="KW-0732">Signal</keyword>
<organism evidence="2">
    <name type="scientific">Rhizobium meliloti</name>
    <name type="common">Ensifer meliloti</name>
    <name type="synonym">Sinorhizobium meliloti</name>
    <dbReference type="NCBI Taxonomy" id="382"/>
    <lineage>
        <taxon>Bacteria</taxon>
        <taxon>Pseudomonadati</taxon>
        <taxon>Pseudomonadota</taxon>
        <taxon>Alphaproteobacteria</taxon>
        <taxon>Hyphomicrobiales</taxon>
        <taxon>Rhizobiaceae</taxon>
        <taxon>Sinorhizobium/Ensifer group</taxon>
        <taxon>Sinorhizobium</taxon>
    </lineage>
</organism>
<accession>A0A6A7ZY40</accession>
<dbReference type="RefSeq" id="WP_127638356.1">
    <property type="nucleotide sequence ID" value="NZ_RPMV01000005.1"/>
</dbReference>
<comment type="caution">
    <text evidence="2">The sequence shown here is derived from an EMBL/GenBank/DDBJ whole genome shotgun (WGS) entry which is preliminary data.</text>
</comment>
<evidence type="ECO:0000313" key="2">
    <source>
        <dbReference type="EMBL" id="MQW06707.1"/>
    </source>
</evidence>
<dbReference type="AlphaFoldDB" id="A0A6A7ZY40"/>
<dbReference type="EMBL" id="WISP01000173">
    <property type="protein sequence ID" value="MQW06707.1"/>
    <property type="molecule type" value="Genomic_DNA"/>
</dbReference>
<feature type="signal peptide" evidence="1">
    <location>
        <begin position="1"/>
        <end position="21"/>
    </location>
</feature>
<reference evidence="2" key="1">
    <citation type="journal article" date="2013" name="Genome Biol.">
        <title>Comparative genomics of the core and accessory genomes of 48 Sinorhizobium strains comprising five genospecies.</title>
        <authorList>
            <person name="Sugawara M."/>
            <person name="Epstein B."/>
            <person name="Badgley B.D."/>
            <person name="Unno T."/>
            <person name="Xu L."/>
            <person name="Reese J."/>
            <person name="Gyaneshwar P."/>
            <person name="Denny R."/>
            <person name="Mudge J."/>
            <person name="Bharti A.K."/>
            <person name="Farmer A.D."/>
            <person name="May G.D."/>
            <person name="Woodward J.E."/>
            <person name="Medigue C."/>
            <person name="Vallenet D."/>
            <person name="Lajus A."/>
            <person name="Rouy Z."/>
            <person name="Martinez-Vaz B."/>
            <person name="Tiffin P."/>
            <person name="Young N.D."/>
            <person name="Sadowsky M.J."/>
        </authorList>
    </citation>
    <scope>NUCLEOTIDE SEQUENCE</scope>
    <source>
        <strain evidence="2">M30</strain>
    </source>
</reference>
<evidence type="ECO:0000256" key="1">
    <source>
        <dbReference type="SAM" id="SignalP"/>
    </source>
</evidence>
<sequence>MKPTVAVLVFLAGYITASASAMDQSTSKQRGYDDRPFLCAAVFRALMEGLDSSEEKNRYHLKSRFDAVYALGKHNLARIGGTEDDARDVLQKYAELIADFAVKKKDKFGDLILYCARLSNAAIKMTHPERP</sequence>
<gene>
    <name evidence="2" type="ORF">GHK45_24155</name>
</gene>
<proteinExistence type="predicted"/>
<feature type="chain" id="PRO_5025684984" description="Secreted protein" evidence="1">
    <location>
        <begin position="22"/>
        <end position="131"/>
    </location>
</feature>